<evidence type="ECO:0000256" key="1">
    <source>
        <dbReference type="SAM" id="Phobius"/>
    </source>
</evidence>
<name>A0A9X0YMN5_9FLAO</name>
<evidence type="ECO:0000313" key="4">
    <source>
        <dbReference type="Proteomes" id="UP001138672"/>
    </source>
</evidence>
<organism evidence="2 4">
    <name type="scientific">Formosa algae</name>
    <dbReference type="NCBI Taxonomy" id="225843"/>
    <lineage>
        <taxon>Bacteria</taxon>
        <taxon>Pseudomonadati</taxon>
        <taxon>Bacteroidota</taxon>
        <taxon>Flavobacteriia</taxon>
        <taxon>Flavobacteriales</taxon>
        <taxon>Flavobacteriaceae</taxon>
        <taxon>Formosa</taxon>
    </lineage>
</organism>
<comment type="caution">
    <text evidence="2">The sequence shown here is derived from an EMBL/GenBank/DDBJ whole genome shotgun (WGS) entry which is preliminary data.</text>
</comment>
<dbReference type="EMBL" id="JAUSUU010000008">
    <property type="protein sequence ID" value="MDQ0336355.1"/>
    <property type="molecule type" value="Genomic_DNA"/>
</dbReference>
<dbReference type="EMBL" id="JAGGJQ010000008">
    <property type="protein sequence ID" value="MBP1840748.1"/>
    <property type="molecule type" value="Genomic_DNA"/>
</dbReference>
<dbReference type="Proteomes" id="UP001231587">
    <property type="component" value="Unassembled WGS sequence"/>
</dbReference>
<accession>A0A9X0YMN5</accession>
<keyword evidence="5" id="KW-1185">Reference proteome</keyword>
<sequence>MRIVLSKRIKEKNEIKSDKQKQKLFLYFNTCLIHDLELNKCNFTNASFFKCIILERLLITNSSLTIITIRNCFGTVFINNNPKSKLFIYYADDNLFIEDFNLRRVNKQIKERDSLNKIFSYKTSFHISNPQEVSVEFKKSSESGIKRLKNEDKSLKEAKYYLKESELEELDISVSIRLESEITKSVKISNCILNSLSLNGDSNSIIDIKHTSCNRLFIDKFSSGKLLLYDFQAKKANSKLEIKNSDLSNTWFNKVRLNSFNIVSFYRTTLENTKFSATEFPNSIEALENIHYPLKKESEYFNNQYENYKQLKIALTNQSDQIQALQMHRKMYEAIRQSKKLTNQDKFILFLNNISNKHGTSITHSFICFLVILFSLYLTYTLALPKAPYSFGWNGFNSFWISVCETTSFVLNEWKNLYALANPTHRLSQLIENNLGQELSGMNYFISFCSRILIGWCYYQFVSAFRKFGKKI</sequence>
<keyword evidence="1" id="KW-1133">Transmembrane helix</keyword>
<keyword evidence="1" id="KW-0472">Membrane</keyword>
<reference evidence="2" key="1">
    <citation type="submission" date="2021-03" db="EMBL/GenBank/DDBJ databases">
        <title>Genomic Encyclopedia of Type Strains, Phase IV (KMG-IV): sequencing the most valuable type-strain genomes for metagenomic binning, comparative biology and taxonomic classification.</title>
        <authorList>
            <person name="Goeker M."/>
        </authorList>
    </citation>
    <scope>NUCLEOTIDE SEQUENCE</scope>
    <source>
        <strain evidence="2">DSM 15523</strain>
        <strain evidence="3 5">DSM 16476</strain>
    </source>
</reference>
<dbReference type="RefSeq" id="WP_057784186.1">
    <property type="nucleotide sequence ID" value="NZ_JAGGJQ010000008.1"/>
</dbReference>
<dbReference type="AlphaFoldDB" id="A0A9X0YMN5"/>
<feature type="transmembrane region" description="Helical" evidence="1">
    <location>
        <begin position="362"/>
        <end position="383"/>
    </location>
</feature>
<evidence type="ECO:0000313" key="3">
    <source>
        <dbReference type="EMBL" id="MDQ0336355.1"/>
    </source>
</evidence>
<dbReference type="OrthoDB" id="965965at2"/>
<gene>
    <name evidence="2" type="ORF">J2Z56_002679</name>
    <name evidence="3" type="ORF">J2Z57_002808</name>
</gene>
<keyword evidence="1" id="KW-0812">Transmembrane</keyword>
<proteinExistence type="predicted"/>
<evidence type="ECO:0000313" key="5">
    <source>
        <dbReference type="Proteomes" id="UP001231587"/>
    </source>
</evidence>
<evidence type="ECO:0000313" key="2">
    <source>
        <dbReference type="EMBL" id="MBP1840748.1"/>
    </source>
</evidence>
<dbReference type="Proteomes" id="UP001138672">
    <property type="component" value="Unassembled WGS sequence"/>
</dbReference>
<protein>
    <submittedName>
        <fullName evidence="2">Uncharacterized protein</fullName>
    </submittedName>
</protein>
<feature type="transmembrane region" description="Helical" evidence="1">
    <location>
        <begin position="444"/>
        <end position="462"/>
    </location>
</feature>